<dbReference type="PANTHER" id="PTHR34385">
    <property type="entry name" value="D-ALANYL-D-ALANINE CARBOXYPEPTIDASE"/>
    <property type="match status" value="1"/>
</dbReference>
<evidence type="ECO:0000313" key="3">
    <source>
        <dbReference type="Proteomes" id="UP000175691"/>
    </source>
</evidence>
<dbReference type="GO" id="GO:0004180">
    <property type="term" value="F:carboxypeptidase activity"/>
    <property type="evidence" value="ECO:0007669"/>
    <property type="project" value="UniProtKB-KW"/>
</dbReference>
<dbReference type="RefSeq" id="WP_070123569.1">
    <property type="nucleotide sequence ID" value="NZ_MDHN01000005.1"/>
</dbReference>
<dbReference type="InterPro" id="IPR052179">
    <property type="entry name" value="DD-CPase-like"/>
</dbReference>
<dbReference type="InterPro" id="IPR003709">
    <property type="entry name" value="VanY-like_core_dom"/>
</dbReference>
<evidence type="ECO:0000313" key="2">
    <source>
        <dbReference type="EMBL" id="OFC72343.1"/>
    </source>
</evidence>
<dbReference type="Pfam" id="PF02557">
    <property type="entry name" value="VanY"/>
    <property type="match status" value="1"/>
</dbReference>
<dbReference type="InterPro" id="IPR009045">
    <property type="entry name" value="Zn_M74/Hedgehog-like"/>
</dbReference>
<dbReference type="AlphaFoldDB" id="A0A1E7ZFP6"/>
<dbReference type="Proteomes" id="UP000175691">
    <property type="component" value="Unassembled WGS sequence"/>
</dbReference>
<feature type="domain" description="D-alanyl-D-alanine carboxypeptidase-like core" evidence="1">
    <location>
        <begin position="24"/>
        <end position="176"/>
    </location>
</feature>
<organism evidence="2 3">
    <name type="scientific">Alteromonas confluentis</name>
    <dbReference type="NCBI Taxonomy" id="1656094"/>
    <lineage>
        <taxon>Bacteria</taxon>
        <taxon>Pseudomonadati</taxon>
        <taxon>Pseudomonadota</taxon>
        <taxon>Gammaproteobacteria</taxon>
        <taxon>Alteromonadales</taxon>
        <taxon>Alteromonadaceae</taxon>
        <taxon>Alteromonas/Salinimonas group</taxon>
        <taxon>Alteromonas</taxon>
    </lineage>
</organism>
<protein>
    <submittedName>
        <fullName evidence="2">D-alanyl-D-alanine carboxypeptidase</fullName>
    </submittedName>
</protein>
<sequence length="225" mass="25808">MNINSVWLGIDNPYLTPVDDKFVIHQDVAGPWLAMQQAAKDDGIDCQLVSSHRDFYRQLAIWNRKWRGEATLYDASGVALDFAALDDNQKIDAILTWSALPGGSRHHWGTDIDVFDRKSVQHWGQNFELVDAEYRENGPCFTLACWLEKHLSDFGFHRPFLENKGGVAVELWHLSHTETAMQFEQQRSVESLRSALEKADMEGKDAVLNRIDELFERYVLNEGIK</sequence>
<keyword evidence="2" id="KW-0121">Carboxypeptidase</keyword>
<dbReference type="CDD" id="cd14847">
    <property type="entry name" value="DD-carboxypeptidase_like"/>
    <property type="match status" value="1"/>
</dbReference>
<gene>
    <name evidence="2" type="ORF">BFC18_03565</name>
</gene>
<dbReference type="EMBL" id="MDHN01000005">
    <property type="protein sequence ID" value="OFC72343.1"/>
    <property type="molecule type" value="Genomic_DNA"/>
</dbReference>
<dbReference type="Gene3D" id="3.30.1380.10">
    <property type="match status" value="1"/>
</dbReference>
<accession>A0A1E7ZFP6</accession>
<dbReference type="STRING" id="1656094.BFC18_03565"/>
<reference evidence="2 3" key="1">
    <citation type="submission" date="2016-08" db="EMBL/GenBank/DDBJ databases">
        <authorList>
            <person name="Seilhamer J.J."/>
        </authorList>
    </citation>
    <scope>NUCLEOTIDE SEQUENCE [LARGE SCALE GENOMIC DNA]</scope>
    <source>
        <strain evidence="2 3">KCTC 42603</strain>
    </source>
</reference>
<proteinExistence type="predicted"/>
<dbReference type="OrthoDB" id="9792074at2"/>
<keyword evidence="2" id="KW-0378">Hydrolase</keyword>
<dbReference type="GO" id="GO:0006508">
    <property type="term" value="P:proteolysis"/>
    <property type="evidence" value="ECO:0007669"/>
    <property type="project" value="InterPro"/>
</dbReference>
<dbReference type="SUPFAM" id="SSF55166">
    <property type="entry name" value="Hedgehog/DD-peptidase"/>
    <property type="match status" value="1"/>
</dbReference>
<keyword evidence="2" id="KW-0645">Protease</keyword>
<comment type="caution">
    <text evidence="2">The sequence shown here is derived from an EMBL/GenBank/DDBJ whole genome shotgun (WGS) entry which is preliminary data.</text>
</comment>
<name>A0A1E7ZFP6_9ALTE</name>
<dbReference type="PANTHER" id="PTHR34385:SF1">
    <property type="entry name" value="PEPTIDOGLYCAN L-ALANYL-D-GLUTAMATE ENDOPEPTIDASE CWLK"/>
    <property type="match status" value="1"/>
</dbReference>
<keyword evidence="3" id="KW-1185">Reference proteome</keyword>
<evidence type="ECO:0000259" key="1">
    <source>
        <dbReference type="Pfam" id="PF02557"/>
    </source>
</evidence>